<organism evidence="3 4">
    <name type="scientific">Micromonospora rubida</name>
    <dbReference type="NCBI Taxonomy" id="2697657"/>
    <lineage>
        <taxon>Bacteria</taxon>
        <taxon>Bacillati</taxon>
        <taxon>Actinomycetota</taxon>
        <taxon>Actinomycetes</taxon>
        <taxon>Micromonosporales</taxon>
        <taxon>Micromonosporaceae</taxon>
        <taxon>Micromonospora</taxon>
    </lineage>
</organism>
<feature type="region of interest" description="Disordered" evidence="1">
    <location>
        <begin position="182"/>
        <end position="204"/>
    </location>
</feature>
<feature type="region of interest" description="Disordered" evidence="1">
    <location>
        <begin position="95"/>
        <end position="152"/>
    </location>
</feature>
<feature type="compositionally biased region" description="Pro residues" evidence="1">
    <location>
        <begin position="104"/>
        <end position="125"/>
    </location>
</feature>
<dbReference type="Proteomes" id="UP001611075">
    <property type="component" value="Unassembled WGS sequence"/>
</dbReference>
<accession>A0ABW7SMA6</accession>
<dbReference type="InterPro" id="IPR035992">
    <property type="entry name" value="Ricin_B-like_lectins"/>
</dbReference>
<evidence type="ECO:0000313" key="4">
    <source>
        <dbReference type="Proteomes" id="UP001611075"/>
    </source>
</evidence>
<protein>
    <recommendedName>
        <fullName evidence="5">XRE family transcriptional regulator</fullName>
    </recommendedName>
</protein>
<dbReference type="RefSeq" id="WP_396681499.1">
    <property type="nucleotide sequence ID" value="NZ_JBIRPU010000013.1"/>
</dbReference>
<dbReference type="SUPFAM" id="SSF50370">
    <property type="entry name" value="Ricin B-like lectins"/>
    <property type="match status" value="1"/>
</dbReference>
<feature type="transmembrane region" description="Helical" evidence="2">
    <location>
        <begin position="158"/>
        <end position="178"/>
    </location>
</feature>
<evidence type="ECO:0000256" key="2">
    <source>
        <dbReference type="SAM" id="Phobius"/>
    </source>
</evidence>
<evidence type="ECO:0008006" key="5">
    <source>
        <dbReference type="Google" id="ProtNLM"/>
    </source>
</evidence>
<dbReference type="CDD" id="cd00161">
    <property type="entry name" value="beta-trefoil_Ricin-like"/>
    <property type="match status" value="1"/>
</dbReference>
<comment type="caution">
    <text evidence="3">The sequence shown here is derived from an EMBL/GenBank/DDBJ whole genome shotgun (WGS) entry which is preliminary data.</text>
</comment>
<keyword evidence="2" id="KW-0812">Transmembrane</keyword>
<proteinExistence type="predicted"/>
<evidence type="ECO:0000256" key="1">
    <source>
        <dbReference type="SAM" id="MobiDB-lite"/>
    </source>
</evidence>
<sequence length="367" mass="38682">MTTAGADLRPDQAGTTVEFLALLRELKDRSGHTYRELERRAAARGDVLPRSTTAAALRGHSPPRAELLEALVRACGAEEHLQQWLRARDRLDAAGEQPDQPVAPGSPPPGPPAPPDGGRPDPAPGGGPAATTNGRSDGDTRHRTPATRWRPAGRRFRPALVAPILASLLAVGVVVGAAPTTTTSARGTPTGPTATAGRESTGATVRQSLPLPTNLLGEVRIRPVTAPDLCLADGRVLDLRYTPLVAVQRSCDEVWPQTTVLQPAGDETYRIRWDHPDYGPGCLRVLTAGPGAGLLEPWDDCVRGSRFRIEPSGSYDSNTYVLRVPGYGCVGIRDSGTSEGTEAVMGRCVGKGGQVFHIEPAPPAGAE</sequence>
<dbReference type="EMBL" id="JBIRPU010000013">
    <property type="protein sequence ID" value="MFI0794837.1"/>
    <property type="molecule type" value="Genomic_DNA"/>
</dbReference>
<keyword evidence="2" id="KW-0472">Membrane</keyword>
<feature type="compositionally biased region" description="Low complexity" evidence="1">
    <location>
        <begin position="182"/>
        <end position="197"/>
    </location>
</feature>
<name>A0ABW7SMA6_9ACTN</name>
<keyword evidence="4" id="KW-1185">Reference proteome</keyword>
<evidence type="ECO:0000313" key="3">
    <source>
        <dbReference type="EMBL" id="MFI0794837.1"/>
    </source>
</evidence>
<gene>
    <name evidence="3" type="ORF">ACH4OY_19430</name>
</gene>
<reference evidence="3 4" key="1">
    <citation type="submission" date="2024-10" db="EMBL/GenBank/DDBJ databases">
        <title>The Natural Products Discovery Center: Release of the First 8490 Sequenced Strains for Exploring Actinobacteria Biosynthetic Diversity.</title>
        <authorList>
            <person name="Kalkreuter E."/>
            <person name="Kautsar S.A."/>
            <person name="Yang D."/>
            <person name="Bader C.D."/>
            <person name="Teijaro C.N."/>
            <person name="Fluegel L."/>
            <person name="Davis C.M."/>
            <person name="Simpson J.R."/>
            <person name="Lauterbach L."/>
            <person name="Steele A.D."/>
            <person name="Gui C."/>
            <person name="Meng S."/>
            <person name="Li G."/>
            <person name="Viehrig K."/>
            <person name="Ye F."/>
            <person name="Su P."/>
            <person name="Kiefer A.F."/>
            <person name="Nichols A."/>
            <person name="Cepeda A.J."/>
            <person name="Yan W."/>
            <person name="Fan B."/>
            <person name="Jiang Y."/>
            <person name="Adhikari A."/>
            <person name="Zheng C.-J."/>
            <person name="Schuster L."/>
            <person name="Cowan T.M."/>
            <person name="Smanski M.J."/>
            <person name="Chevrette M.G."/>
            <person name="De Carvalho L.P.S."/>
            <person name="Shen B."/>
        </authorList>
    </citation>
    <scope>NUCLEOTIDE SEQUENCE [LARGE SCALE GENOMIC DNA]</scope>
    <source>
        <strain evidence="3 4">NPDC021253</strain>
    </source>
</reference>
<keyword evidence="2" id="KW-1133">Transmembrane helix</keyword>